<accession>A0A8T4IE28</accession>
<dbReference type="Gene3D" id="2.120.10.30">
    <property type="entry name" value="TolB, C-terminal domain"/>
    <property type="match status" value="1"/>
</dbReference>
<dbReference type="SUPFAM" id="SSF63829">
    <property type="entry name" value="Calcium-dependent phosphotriesterase"/>
    <property type="match status" value="1"/>
</dbReference>
<dbReference type="InterPro" id="IPR005511">
    <property type="entry name" value="SMP-30"/>
</dbReference>
<evidence type="ECO:0000313" key="6">
    <source>
        <dbReference type="Proteomes" id="UP000676996"/>
    </source>
</evidence>
<feature type="binding site" evidence="3">
    <location>
        <position position="15"/>
    </location>
    <ligand>
        <name>a divalent metal cation</name>
        <dbReference type="ChEBI" id="CHEBI:60240"/>
    </ligand>
</feature>
<dbReference type="EMBL" id="JAGRQC010000003">
    <property type="protein sequence ID" value="MBR0552820.1"/>
    <property type="molecule type" value="Genomic_DNA"/>
</dbReference>
<evidence type="ECO:0000313" key="5">
    <source>
        <dbReference type="EMBL" id="MBR0552820.1"/>
    </source>
</evidence>
<evidence type="ECO:0000259" key="4">
    <source>
        <dbReference type="Pfam" id="PF08450"/>
    </source>
</evidence>
<dbReference type="Proteomes" id="UP000676996">
    <property type="component" value="Unassembled WGS sequence"/>
</dbReference>
<dbReference type="PANTHER" id="PTHR10907">
    <property type="entry name" value="REGUCALCIN"/>
    <property type="match status" value="1"/>
</dbReference>
<dbReference type="AlphaFoldDB" id="A0A8T4IE28"/>
<dbReference type="Pfam" id="PF08450">
    <property type="entry name" value="SGL"/>
    <property type="match status" value="1"/>
</dbReference>
<evidence type="ECO:0000256" key="1">
    <source>
        <dbReference type="ARBA" id="ARBA00008853"/>
    </source>
</evidence>
<proteinExistence type="inferred from homology"/>
<protein>
    <submittedName>
        <fullName evidence="5">SMP-30/gluconolactonase/LRE family protein</fullName>
    </submittedName>
</protein>
<organism evidence="5 6">
    <name type="scientific">Stakelama marina</name>
    <dbReference type="NCBI Taxonomy" id="2826939"/>
    <lineage>
        <taxon>Bacteria</taxon>
        <taxon>Pseudomonadati</taxon>
        <taxon>Pseudomonadota</taxon>
        <taxon>Alphaproteobacteria</taxon>
        <taxon>Sphingomonadales</taxon>
        <taxon>Sphingomonadaceae</taxon>
        <taxon>Stakelama</taxon>
    </lineage>
</organism>
<comment type="cofactor">
    <cofactor evidence="3">
        <name>Zn(2+)</name>
        <dbReference type="ChEBI" id="CHEBI:29105"/>
    </cofactor>
    <text evidence="3">Binds 1 divalent metal cation per subunit.</text>
</comment>
<keyword evidence="3" id="KW-0479">Metal-binding</keyword>
<gene>
    <name evidence="5" type="ORF">J7S20_09915</name>
</gene>
<feature type="binding site" evidence="3">
    <location>
        <position position="98"/>
    </location>
    <ligand>
        <name>substrate</name>
    </ligand>
</feature>
<dbReference type="RefSeq" id="WP_284054087.1">
    <property type="nucleotide sequence ID" value="NZ_JAGRQC010000003.1"/>
</dbReference>
<name>A0A8T4IE28_9SPHN</name>
<feature type="binding site" evidence="3">
    <location>
        <position position="146"/>
    </location>
    <ligand>
        <name>a divalent metal cation</name>
        <dbReference type="ChEBI" id="CHEBI:60240"/>
    </ligand>
</feature>
<dbReference type="GO" id="GO:0019853">
    <property type="term" value="P:L-ascorbic acid biosynthetic process"/>
    <property type="evidence" value="ECO:0007669"/>
    <property type="project" value="TreeGrafter"/>
</dbReference>
<feature type="active site" description="Proton donor/acceptor" evidence="2">
    <location>
        <position position="195"/>
    </location>
</feature>
<comment type="similarity">
    <text evidence="1">Belongs to the SMP-30/CGR1 family.</text>
</comment>
<reference evidence="5" key="1">
    <citation type="submission" date="2021-04" db="EMBL/GenBank/DDBJ databases">
        <title>Ouciella asimina sp. nov., isolated from the surface seawater in the hydrothermal field of Okinawa Trough.</title>
        <authorList>
            <person name="Shuang W."/>
        </authorList>
    </citation>
    <scope>NUCLEOTIDE SEQUENCE</scope>
    <source>
        <strain evidence="5">LXI357</strain>
    </source>
</reference>
<dbReference type="InterPro" id="IPR011042">
    <property type="entry name" value="6-blade_b-propeller_TolB-like"/>
</dbReference>
<comment type="caution">
    <text evidence="5">The sequence shown here is derived from an EMBL/GenBank/DDBJ whole genome shotgun (WGS) entry which is preliminary data.</text>
</comment>
<dbReference type="PRINTS" id="PR01790">
    <property type="entry name" value="SMP30FAMILY"/>
</dbReference>
<feature type="binding site" evidence="3">
    <location>
        <position position="100"/>
    </location>
    <ligand>
        <name>substrate</name>
    </ligand>
</feature>
<dbReference type="GO" id="GO:0005509">
    <property type="term" value="F:calcium ion binding"/>
    <property type="evidence" value="ECO:0007669"/>
    <property type="project" value="TreeGrafter"/>
</dbReference>
<feature type="binding site" evidence="3">
    <location>
        <position position="195"/>
    </location>
    <ligand>
        <name>a divalent metal cation</name>
        <dbReference type="ChEBI" id="CHEBI:60240"/>
    </ligand>
</feature>
<dbReference type="PANTHER" id="PTHR10907:SF47">
    <property type="entry name" value="REGUCALCIN"/>
    <property type="match status" value="1"/>
</dbReference>
<sequence length="288" mass="30090">MTVNTVWQVGATLGEGPVWDAGNACLWFVDIKGRKVHRLDPATGDRRSWDAPAQIGWVLPAEGGCLLAGMQTGLSRFDPESGTFSHLVEVEPNRPGNRLNDATVGPDGTVWFGSMDDAETDATGHVYRWDGATVIQTAIPAVMITNGPALTPDGQKLYHVDTAGGIIHAVPVAPDGSTGTPAEFARIAPADGNPDGPTVDSQGNVWVGLWGGGRARCYAPDGTLRSEVALPASNVTKIALGGPDLKTAYATTARIGLDAQTLEREPLAGSVFSFAVDVAGQEVPLARL</sequence>
<keyword evidence="6" id="KW-1185">Reference proteome</keyword>
<evidence type="ECO:0000256" key="3">
    <source>
        <dbReference type="PIRSR" id="PIRSR605511-2"/>
    </source>
</evidence>
<feature type="domain" description="SMP-30/Gluconolactonase/LRE-like region" evidence="4">
    <location>
        <begin position="13"/>
        <end position="254"/>
    </location>
</feature>
<evidence type="ECO:0000256" key="2">
    <source>
        <dbReference type="PIRSR" id="PIRSR605511-1"/>
    </source>
</evidence>
<dbReference type="InterPro" id="IPR013658">
    <property type="entry name" value="SGL"/>
</dbReference>
<dbReference type="GO" id="GO:0004341">
    <property type="term" value="F:gluconolactonase activity"/>
    <property type="evidence" value="ECO:0007669"/>
    <property type="project" value="TreeGrafter"/>
</dbReference>
<keyword evidence="3" id="KW-0862">Zinc</keyword>